<dbReference type="RefSeq" id="WP_051857279.1">
    <property type="nucleotide sequence ID" value="NZ_JMTB01000025.1"/>
</dbReference>
<sequence length="1004" mass="107081">MSTKISGDNVDLYIHRTGFAGIEYTALRAYNGGQIWLTNSDIDLTTFRQSYSYNDRVFMAKDAGTQVNIASSTLYSHASLGEVSNGASAVIDNSTVSAGLGVTVTGAGSRLDIINDSDITIRGDHSEPYQAGIRVTGGATLNIENSRITVLDNGYYSGATTPRNPEAIEITNVYTPNELATRANLNNLIIETKGYQSNAINVTSGNASAAMNNLTIVTRGLGAYGLYIDNTNNVASTISNSSIETFGYSGMGAFAVGKTKLTLDNVDITTHGYRSTGLQASVGGTDSNQPTILTASNIDIVMSGKDSRGVVNNEARTYLNDIRLTLSGDTSTALSVGTTGLETIARIDNLTALVSGNNSTGMFLGANPDITFNNNSINMTGNNSHGLQVGYRLLNSSSELPVFDSRIETRDGYAVQSINANLNLDLTRSVLTGRSDGETGIAVSVEDSGSFQSGVVNIAASDNSHIFGDAVSQSANAAALNLTLDTSSTMTGRIVRGYSMALDDTSRWNVTGDSDITTLDNSGTVAFTSPGDEGVFRTITVGNYRGGGTLIMNTALGDDSSATDRLIVTGDTAGTTKLYVNNFHGTGTTTVNGIEVISVGGQSDGLFTLENRALAGAYEYFLHQDDGDWYLRSALAPEPPTPEEPELPAEPEDPVEETPQPPQTPEQPGDTPPVEAPETPAVPTPEPTPAPVQKPQIYRPEAGAYLANMAAANRLFSHSLKDREGRAQDSSMWLRQLAFRSESHDGSGQLQMRGNSYVIQGGGELWNGQFSEQDRLGVGIMAGYGYSRGNTHSAKTHYDAKNSVHGYSTGAYATWYQNAESGNGLYVDSWLQYSWLRASVNGEGLVGESYNISGLSGSLESGYRQPLRQNINGALFITPQAQVIWSGIKADRHEEVNGTQVDGSGSVQTRLGLNLSYDALNAQTNGKQFTVYSEVNWLHNTHVVDVALDNVRVEQAGSRNVGEVKLGLEGQPTDAFTIWTNLAQRVGTESYRDTSTNVGIKYRF</sequence>
<dbReference type="eggNOG" id="COG3468">
    <property type="taxonomic scope" value="Bacteria"/>
</dbReference>
<evidence type="ECO:0000256" key="1">
    <source>
        <dbReference type="SAM" id="MobiDB-lite"/>
    </source>
</evidence>
<dbReference type="InterPro" id="IPR005546">
    <property type="entry name" value="Autotransporte_beta"/>
</dbReference>
<reference evidence="4" key="1">
    <citation type="submission" date="2014-05" db="EMBL/GenBank/DDBJ databases">
        <title>ATOL: Assembling a taxonomically balanced genome-scale reconstruction of the evolutionary history of the Enterobacteriaceae.</title>
        <authorList>
            <person name="Plunkett G. III"/>
            <person name="Neeno-Eckwall E.C."/>
            <person name="Glasner J.D."/>
            <person name="Perna N.T."/>
        </authorList>
    </citation>
    <scope>NUCLEOTIDE SEQUENCE [LARGE SCALE GENOMIC DNA]</scope>
    <source>
        <strain evidence="4">ATCC 49490</strain>
    </source>
</reference>
<dbReference type="InterPro" id="IPR050909">
    <property type="entry name" value="Bact_Autotransporter_VF"/>
</dbReference>
<proteinExistence type="predicted"/>
<evidence type="ECO:0000313" key="3">
    <source>
        <dbReference type="EMBL" id="KFC11269.1"/>
    </source>
</evidence>
<dbReference type="SMART" id="SM00869">
    <property type="entry name" value="Autotransporter"/>
    <property type="match status" value="1"/>
</dbReference>
<evidence type="ECO:0000313" key="4">
    <source>
        <dbReference type="Proteomes" id="UP000028630"/>
    </source>
</evidence>
<name>A0A085AM24_9ENTR</name>
<accession>A0A085AM24</accession>
<keyword evidence="4" id="KW-1185">Reference proteome</keyword>
<dbReference type="Pfam" id="PF18883">
    <property type="entry name" value="AC_1"/>
    <property type="match status" value="1"/>
</dbReference>
<dbReference type="Pfam" id="PF03797">
    <property type="entry name" value="Autotransporter"/>
    <property type="match status" value="1"/>
</dbReference>
<dbReference type="SUPFAM" id="SSF51126">
    <property type="entry name" value="Pectin lyase-like"/>
    <property type="match status" value="1"/>
</dbReference>
<comment type="caution">
    <text evidence="3">The sequence shown here is derived from an EMBL/GenBank/DDBJ whole genome shotgun (WGS) entry which is preliminary data.</text>
</comment>
<dbReference type="GO" id="GO:0019867">
    <property type="term" value="C:outer membrane"/>
    <property type="evidence" value="ECO:0007669"/>
    <property type="project" value="InterPro"/>
</dbReference>
<dbReference type="InterPro" id="IPR006315">
    <property type="entry name" value="OM_autotransptr_brl_dom"/>
</dbReference>
<dbReference type="SUPFAM" id="SSF103515">
    <property type="entry name" value="Autotransporter"/>
    <property type="match status" value="1"/>
</dbReference>
<dbReference type="Gene3D" id="2.160.20.20">
    <property type="match status" value="1"/>
</dbReference>
<feature type="compositionally biased region" description="Pro residues" evidence="1">
    <location>
        <begin position="659"/>
        <end position="692"/>
    </location>
</feature>
<dbReference type="InterPro" id="IPR036709">
    <property type="entry name" value="Autotransporte_beta_dom_sf"/>
</dbReference>
<evidence type="ECO:0000259" key="2">
    <source>
        <dbReference type="PROSITE" id="PS51208"/>
    </source>
</evidence>
<gene>
    <name evidence="3" type="ORF">GTGU_00434</name>
</gene>
<dbReference type="InterPro" id="IPR043990">
    <property type="entry name" value="AC_1"/>
</dbReference>
<dbReference type="EMBL" id="JMTB01000025">
    <property type="protein sequence ID" value="KFC11269.1"/>
    <property type="molecule type" value="Genomic_DNA"/>
</dbReference>
<dbReference type="NCBIfam" id="TIGR01414">
    <property type="entry name" value="autotrans_barl"/>
    <property type="match status" value="1"/>
</dbReference>
<dbReference type="Proteomes" id="UP000028630">
    <property type="component" value="Unassembled WGS sequence"/>
</dbReference>
<organism evidence="3 4">
    <name type="scientific">Trabulsiella guamensis ATCC 49490</name>
    <dbReference type="NCBI Taxonomy" id="1005994"/>
    <lineage>
        <taxon>Bacteria</taxon>
        <taxon>Pseudomonadati</taxon>
        <taxon>Pseudomonadota</taxon>
        <taxon>Gammaproteobacteria</taxon>
        <taxon>Enterobacterales</taxon>
        <taxon>Enterobacteriaceae</taxon>
        <taxon>Trabulsiella</taxon>
    </lineage>
</organism>
<dbReference type="AlphaFoldDB" id="A0A085AM24"/>
<dbReference type="PROSITE" id="PS51208">
    <property type="entry name" value="AUTOTRANSPORTER"/>
    <property type="match status" value="1"/>
</dbReference>
<dbReference type="PANTHER" id="PTHR12338">
    <property type="entry name" value="AUTOTRANSPORTER"/>
    <property type="match status" value="1"/>
</dbReference>
<protein>
    <recommendedName>
        <fullName evidence="2">Autotransporter domain-containing protein</fullName>
    </recommendedName>
</protein>
<dbReference type="CDD" id="cd01344">
    <property type="entry name" value="PL2_Passenger_AT"/>
    <property type="match status" value="1"/>
</dbReference>
<dbReference type="OrthoDB" id="6053567at2"/>
<dbReference type="InterPro" id="IPR011050">
    <property type="entry name" value="Pectin_lyase_fold/virulence"/>
</dbReference>
<dbReference type="PANTHER" id="PTHR12338:SF5">
    <property type="entry name" value="ANTIGEN 43-RELATED"/>
    <property type="match status" value="1"/>
</dbReference>
<feature type="domain" description="Autotransporter" evidence="2">
    <location>
        <begin position="725"/>
        <end position="1004"/>
    </location>
</feature>
<dbReference type="InterPro" id="IPR012332">
    <property type="entry name" value="Autotransporter_pectin_lyase_C"/>
</dbReference>
<feature type="region of interest" description="Disordered" evidence="1">
    <location>
        <begin position="632"/>
        <end position="694"/>
    </location>
</feature>
<dbReference type="Gene3D" id="2.40.128.130">
    <property type="entry name" value="Autotransporter beta-domain"/>
    <property type="match status" value="1"/>
</dbReference>
<feature type="compositionally biased region" description="Acidic residues" evidence="1">
    <location>
        <begin position="641"/>
        <end position="656"/>
    </location>
</feature>